<reference evidence="13 14" key="1">
    <citation type="submission" date="2018-11" db="EMBL/GenBank/DDBJ databases">
        <title>Genomic Encyclopedia of Type Strains, Phase IV (KMG-IV): sequencing the most valuable type-strain genomes for metagenomic binning, comparative biology and taxonomic classification.</title>
        <authorList>
            <person name="Goeker M."/>
        </authorList>
    </citation>
    <scope>NUCLEOTIDE SEQUENCE [LARGE SCALE GENOMIC DNA]</scope>
    <source>
        <strain evidence="13 14">DSM 100316</strain>
    </source>
</reference>
<dbReference type="Gene3D" id="1.10.287.130">
    <property type="match status" value="1"/>
</dbReference>
<organism evidence="13 14">
    <name type="scientific">Sinobacterium caligoides</name>
    <dbReference type="NCBI Taxonomy" id="933926"/>
    <lineage>
        <taxon>Bacteria</taxon>
        <taxon>Pseudomonadati</taxon>
        <taxon>Pseudomonadota</taxon>
        <taxon>Gammaproteobacteria</taxon>
        <taxon>Cellvibrionales</taxon>
        <taxon>Spongiibacteraceae</taxon>
        <taxon>Sinobacterium</taxon>
    </lineage>
</organism>
<dbReference type="GO" id="GO:0016020">
    <property type="term" value="C:membrane"/>
    <property type="evidence" value="ECO:0007669"/>
    <property type="project" value="UniProtKB-SubCell"/>
</dbReference>
<feature type="domain" description="HAMP" evidence="12">
    <location>
        <begin position="405"/>
        <end position="465"/>
    </location>
</feature>
<dbReference type="InterPro" id="IPR005467">
    <property type="entry name" value="His_kinase_dom"/>
</dbReference>
<evidence type="ECO:0000256" key="10">
    <source>
        <dbReference type="SAM" id="Phobius"/>
    </source>
</evidence>
<dbReference type="GO" id="GO:0000155">
    <property type="term" value="F:phosphorelay sensor kinase activity"/>
    <property type="evidence" value="ECO:0007669"/>
    <property type="project" value="InterPro"/>
</dbReference>
<keyword evidence="7 13" id="KW-0418">Kinase</keyword>
<dbReference type="SUPFAM" id="SSF47384">
    <property type="entry name" value="Homodimeric domain of signal transducing histidine kinase"/>
    <property type="match status" value="1"/>
</dbReference>
<dbReference type="EMBL" id="RKHR01000004">
    <property type="protein sequence ID" value="ROS01883.1"/>
    <property type="molecule type" value="Genomic_DNA"/>
</dbReference>
<dbReference type="CDD" id="cd06225">
    <property type="entry name" value="HAMP"/>
    <property type="match status" value="1"/>
</dbReference>
<dbReference type="PROSITE" id="PS50109">
    <property type="entry name" value="HIS_KIN"/>
    <property type="match status" value="1"/>
</dbReference>
<keyword evidence="5" id="KW-0808">Transferase</keyword>
<dbReference type="PANTHER" id="PTHR45436">
    <property type="entry name" value="SENSOR HISTIDINE KINASE YKOH"/>
    <property type="match status" value="1"/>
</dbReference>
<protein>
    <recommendedName>
        <fullName evidence="3">histidine kinase</fullName>
        <ecNumber evidence="3">2.7.13.3</ecNumber>
    </recommendedName>
</protein>
<dbReference type="Pfam" id="PF00512">
    <property type="entry name" value="HisKA"/>
    <property type="match status" value="1"/>
</dbReference>
<evidence type="ECO:0000256" key="9">
    <source>
        <dbReference type="ARBA" id="ARBA00023012"/>
    </source>
</evidence>
<evidence type="ECO:0000256" key="1">
    <source>
        <dbReference type="ARBA" id="ARBA00000085"/>
    </source>
</evidence>
<dbReference type="SMART" id="SM00387">
    <property type="entry name" value="HATPase_c"/>
    <property type="match status" value="1"/>
</dbReference>
<evidence type="ECO:0000256" key="5">
    <source>
        <dbReference type="ARBA" id="ARBA00022679"/>
    </source>
</evidence>
<dbReference type="Pfam" id="PF02518">
    <property type="entry name" value="HATPase_c"/>
    <property type="match status" value="1"/>
</dbReference>
<proteinExistence type="predicted"/>
<evidence type="ECO:0000256" key="7">
    <source>
        <dbReference type="ARBA" id="ARBA00022777"/>
    </source>
</evidence>
<sequence length="688" mass="78265">MRLRHQLLIVSLLVLTLPWAAGQFIRELELALQQGQQQTLDASLNAISAVILDQPELFGSDPESYHAANDPRSLYLHRRDHPNIIDGYDEDWLQPAQVFHSHDNPELSMRYRGSIYQQSVALFIEVRGSQSQYFNPTLSALDNGDRLVLITGNDRRYVINSSSPGDVHGRYWQAGHVNDQDDIYGRWIDTQHGFNIELTLPLALLQQKLGLLLIDEQSDGRQYQLGNVTQHSPTAPRIIYPLSTLIETLNIFNNDDIRYLISDRQQWVIGYNQDPRLDNDSPTHYQSSATDDSHWLLRKLYRALLNPLSNYLQDDWLDGKFSSPENINALNGQAGHRWYRLANSQQKLLSSAKPLVVDGQVVGTIIAQQSSERTLSLTDSAFSKLFEHTLLAITLTLGGIIGYAAWLSRRIRRLSKSAERRVDANGVFVEQQQQLPLPNSRSRDEIGDLARSYQQLFDRLQQYTDYLRTLSRKLSHELRTPLAIIHSSLDNLEQTALNEDARCYQQRAKDGALRLSHIITAMSEATRVEDSIQQAEPEQVDLNELLYHVGHAYRDLYPQHRIELAGIELDNSPQLALVVPELIVQMLDKLFDNAAGFCPEGGCITLRYYPSNSEHRLSVDNDGPLLPQQLQHQLFDNMVTLRQSKGDDGHLGLGLHIVKLIVDFHQGSVRAFNRADNAGVCFDIRWPR</sequence>
<dbReference type="AlphaFoldDB" id="A0A3N2DQ17"/>
<evidence type="ECO:0000256" key="6">
    <source>
        <dbReference type="ARBA" id="ARBA00022692"/>
    </source>
</evidence>
<dbReference type="InterPro" id="IPR036890">
    <property type="entry name" value="HATPase_C_sf"/>
</dbReference>
<dbReference type="OrthoDB" id="6735159at2"/>
<dbReference type="CDD" id="cd00082">
    <property type="entry name" value="HisKA"/>
    <property type="match status" value="1"/>
</dbReference>
<dbReference type="PROSITE" id="PS50885">
    <property type="entry name" value="HAMP"/>
    <property type="match status" value="1"/>
</dbReference>
<dbReference type="RefSeq" id="WP_123712636.1">
    <property type="nucleotide sequence ID" value="NZ_RKHR01000004.1"/>
</dbReference>
<dbReference type="InterPro" id="IPR003594">
    <property type="entry name" value="HATPase_dom"/>
</dbReference>
<dbReference type="EC" id="2.7.13.3" evidence="3"/>
<dbReference type="Gene3D" id="3.30.565.10">
    <property type="entry name" value="Histidine kinase-like ATPase, C-terminal domain"/>
    <property type="match status" value="1"/>
</dbReference>
<evidence type="ECO:0000256" key="4">
    <source>
        <dbReference type="ARBA" id="ARBA00022553"/>
    </source>
</evidence>
<dbReference type="InterPro" id="IPR003661">
    <property type="entry name" value="HisK_dim/P_dom"/>
</dbReference>
<keyword evidence="14" id="KW-1185">Reference proteome</keyword>
<dbReference type="InterPro" id="IPR036097">
    <property type="entry name" value="HisK_dim/P_sf"/>
</dbReference>
<gene>
    <name evidence="13" type="ORF">EDC56_2332</name>
</gene>
<dbReference type="SUPFAM" id="SSF55874">
    <property type="entry name" value="ATPase domain of HSP90 chaperone/DNA topoisomerase II/histidine kinase"/>
    <property type="match status" value="1"/>
</dbReference>
<keyword evidence="4" id="KW-0597">Phosphoprotein</keyword>
<feature type="transmembrane region" description="Helical" evidence="10">
    <location>
        <begin position="385"/>
        <end position="406"/>
    </location>
</feature>
<dbReference type="SMART" id="SM00304">
    <property type="entry name" value="HAMP"/>
    <property type="match status" value="1"/>
</dbReference>
<evidence type="ECO:0000313" key="14">
    <source>
        <dbReference type="Proteomes" id="UP000275394"/>
    </source>
</evidence>
<dbReference type="Pfam" id="PF00672">
    <property type="entry name" value="HAMP"/>
    <property type="match status" value="1"/>
</dbReference>
<evidence type="ECO:0000256" key="2">
    <source>
        <dbReference type="ARBA" id="ARBA00004370"/>
    </source>
</evidence>
<evidence type="ECO:0000313" key="13">
    <source>
        <dbReference type="EMBL" id="ROS01883.1"/>
    </source>
</evidence>
<evidence type="ECO:0000256" key="8">
    <source>
        <dbReference type="ARBA" id="ARBA00022989"/>
    </source>
</evidence>
<dbReference type="InterPro" id="IPR003660">
    <property type="entry name" value="HAMP_dom"/>
</dbReference>
<dbReference type="SMART" id="SM00388">
    <property type="entry name" value="HisKA"/>
    <property type="match status" value="1"/>
</dbReference>
<feature type="domain" description="Histidine kinase" evidence="11">
    <location>
        <begin position="473"/>
        <end position="688"/>
    </location>
</feature>
<keyword evidence="10" id="KW-0472">Membrane</keyword>
<comment type="subcellular location">
    <subcellularLocation>
        <location evidence="2">Membrane</location>
    </subcellularLocation>
</comment>
<keyword evidence="6 10" id="KW-0812">Transmembrane</keyword>
<name>A0A3N2DQ17_9GAMM</name>
<keyword evidence="8 10" id="KW-1133">Transmembrane helix</keyword>
<evidence type="ECO:0000256" key="3">
    <source>
        <dbReference type="ARBA" id="ARBA00012438"/>
    </source>
</evidence>
<comment type="caution">
    <text evidence="13">The sequence shown here is derived from an EMBL/GenBank/DDBJ whole genome shotgun (WGS) entry which is preliminary data.</text>
</comment>
<comment type="catalytic activity">
    <reaction evidence="1">
        <text>ATP + protein L-histidine = ADP + protein N-phospho-L-histidine.</text>
        <dbReference type="EC" id="2.7.13.3"/>
    </reaction>
</comment>
<dbReference type="InterPro" id="IPR050428">
    <property type="entry name" value="TCS_sensor_his_kinase"/>
</dbReference>
<dbReference type="Proteomes" id="UP000275394">
    <property type="component" value="Unassembled WGS sequence"/>
</dbReference>
<accession>A0A3N2DQ17</accession>
<evidence type="ECO:0000259" key="12">
    <source>
        <dbReference type="PROSITE" id="PS50885"/>
    </source>
</evidence>
<keyword evidence="9" id="KW-0902">Two-component regulatory system</keyword>
<dbReference type="Gene3D" id="6.10.340.10">
    <property type="match status" value="1"/>
</dbReference>
<dbReference type="PANTHER" id="PTHR45436:SF5">
    <property type="entry name" value="SENSOR HISTIDINE KINASE TRCS"/>
    <property type="match status" value="1"/>
</dbReference>
<evidence type="ECO:0000259" key="11">
    <source>
        <dbReference type="PROSITE" id="PS50109"/>
    </source>
</evidence>